<dbReference type="Gene3D" id="1.20.1720.10">
    <property type="entry name" value="Multidrug resistance protein D"/>
    <property type="match status" value="1"/>
</dbReference>
<dbReference type="PROSITE" id="PS00217">
    <property type="entry name" value="SUGAR_TRANSPORT_2"/>
    <property type="match status" value="1"/>
</dbReference>
<evidence type="ECO:0000256" key="4">
    <source>
        <dbReference type="ARBA" id="ARBA00023136"/>
    </source>
</evidence>
<dbReference type="EMBL" id="JACCBE010000001">
    <property type="protein sequence ID" value="NYD56678.1"/>
    <property type="molecule type" value="Genomic_DNA"/>
</dbReference>
<feature type="transmembrane region" description="Helical" evidence="6">
    <location>
        <begin position="304"/>
        <end position="325"/>
    </location>
</feature>
<comment type="subcellular location">
    <subcellularLocation>
        <location evidence="1">Cell membrane</location>
        <topology evidence="1">Multi-pass membrane protein</topology>
    </subcellularLocation>
</comment>
<dbReference type="GO" id="GO:0022857">
    <property type="term" value="F:transmembrane transporter activity"/>
    <property type="evidence" value="ECO:0007669"/>
    <property type="project" value="InterPro"/>
</dbReference>
<dbReference type="CDD" id="cd17321">
    <property type="entry name" value="MFS_MMR_MDR_like"/>
    <property type="match status" value="1"/>
</dbReference>
<dbReference type="InterPro" id="IPR005829">
    <property type="entry name" value="Sugar_transporter_CS"/>
</dbReference>
<feature type="transmembrane region" description="Helical" evidence="6">
    <location>
        <begin position="128"/>
        <end position="149"/>
    </location>
</feature>
<dbReference type="PRINTS" id="PR01036">
    <property type="entry name" value="TCRTETB"/>
</dbReference>
<dbReference type="AlphaFoldDB" id="A0A7Y9JQI2"/>
<evidence type="ECO:0000313" key="8">
    <source>
        <dbReference type="EMBL" id="NYD56678.1"/>
    </source>
</evidence>
<comment type="caution">
    <text evidence="8">The sequence shown here is derived from an EMBL/GenBank/DDBJ whole genome shotgun (WGS) entry which is preliminary data.</text>
</comment>
<feature type="transmembrane region" description="Helical" evidence="6">
    <location>
        <begin position="103"/>
        <end position="122"/>
    </location>
</feature>
<dbReference type="SUPFAM" id="SSF103473">
    <property type="entry name" value="MFS general substrate transporter"/>
    <property type="match status" value="1"/>
</dbReference>
<feature type="transmembrane region" description="Helical" evidence="6">
    <location>
        <begin position="233"/>
        <end position="250"/>
    </location>
</feature>
<protein>
    <submittedName>
        <fullName evidence="8">EmrB/QacA subfamily drug resistance transporter</fullName>
    </submittedName>
</protein>
<dbReference type="PROSITE" id="PS50850">
    <property type="entry name" value="MFS"/>
    <property type="match status" value="1"/>
</dbReference>
<dbReference type="InterPro" id="IPR020846">
    <property type="entry name" value="MFS_dom"/>
</dbReference>
<dbReference type="RefSeq" id="WP_179614548.1">
    <property type="nucleotide sequence ID" value="NZ_CP059163.1"/>
</dbReference>
<dbReference type="GO" id="GO:0005886">
    <property type="term" value="C:plasma membrane"/>
    <property type="evidence" value="ECO:0007669"/>
    <property type="project" value="UniProtKB-SubCell"/>
</dbReference>
<feature type="domain" description="Major facilitator superfamily (MFS) profile" evidence="7">
    <location>
        <begin position="37"/>
        <end position="492"/>
    </location>
</feature>
<feature type="transmembrane region" description="Helical" evidence="6">
    <location>
        <begin position="161"/>
        <end position="187"/>
    </location>
</feature>
<dbReference type="InterPro" id="IPR011701">
    <property type="entry name" value="MFS"/>
</dbReference>
<dbReference type="Proteomes" id="UP000516957">
    <property type="component" value="Unassembled WGS sequence"/>
</dbReference>
<dbReference type="Gene3D" id="1.20.1250.20">
    <property type="entry name" value="MFS general substrate transporter like domains"/>
    <property type="match status" value="1"/>
</dbReference>
<gene>
    <name evidence="8" type="ORF">BKA08_000916</name>
</gene>
<feature type="transmembrane region" description="Helical" evidence="6">
    <location>
        <begin position="256"/>
        <end position="274"/>
    </location>
</feature>
<feature type="transmembrane region" description="Helical" evidence="6">
    <location>
        <begin position="37"/>
        <end position="59"/>
    </location>
</feature>
<keyword evidence="3 6" id="KW-1133">Transmembrane helix</keyword>
<evidence type="ECO:0000256" key="3">
    <source>
        <dbReference type="ARBA" id="ARBA00022989"/>
    </source>
</evidence>
<evidence type="ECO:0000256" key="2">
    <source>
        <dbReference type="ARBA" id="ARBA00022692"/>
    </source>
</evidence>
<feature type="transmembrane region" description="Helical" evidence="6">
    <location>
        <begin position="390"/>
        <end position="419"/>
    </location>
</feature>
<dbReference type="InterPro" id="IPR036259">
    <property type="entry name" value="MFS_trans_sf"/>
</dbReference>
<feature type="region of interest" description="Disordered" evidence="5">
    <location>
        <begin position="1"/>
        <end position="29"/>
    </location>
</feature>
<sequence>MVEQQDVPRATTGRSDALAPWSGGDGGDEPDPRRWRIFAVSLVVGFMALLDVTIVNVAIPSIQEGLDTSTGTVQWVVSGYALSFGLVLVTGGRLGDAYGRRRLLLVGLGLFVLTSAAVGLAPGVELVILARLLQGAAAGLLTPQNSGLIQELFSGRERGRAFGIFGLTVSVSAALGPVLGGLIISLFGEEDGWRWIFLVNVPIGLAALVAVLRLVPHTPARGAGETRPRLDPLGSALLGAAVLLLLYPVVRAESGNYLWLLLLPLAPVVGALFVRWEHRVVRRGGAPLLDVTLLRRTPGFANGIAVGTLYFTGFTGLVLVLSIHLQTEMGLAPLTAGLLLTGFALGSAISAPLAGRVVTTVGRQLSVAALVTVVAAVLVMAVLVPGRDGGALWALLPPLLFVGGLGGGAVISPNFTLTLDRVPPRMGGAAGGALQTGQRIGSAVGSALGVTAYTVALGMWGPDAGLRTAFLTSAALVSLALVAAVVALRDERAGREA</sequence>
<dbReference type="Pfam" id="PF07690">
    <property type="entry name" value="MFS_1"/>
    <property type="match status" value="2"/>
</dbReference>
<evidence type="ECO:0000259" key="7">
    <source>
        <dbReference type="PROSITE" id="PS50850"/>
    </source>
</evidence>
<feature type="transmembrane region" description="Helical" evidence="6">
    <location>
        <begin position="71"/>
        <end position="91"/>
    </location>
</feature>
<proteinExistence type="predicted"/>
<evidence type="ECO:0000313" key="9">
    <source>
        <dbReference type="Proteomes" id="UP000516957"/>
    </source>
</evidence>
<keyword evidence="4 6" id="KW-0472">Membrane</keyword>
<keyword evidence="9" id="KW-1185">Reference proteome</keyword>
<feature type="transmembrane region" description="Helical" evidence="6">
    <location>
        <begin position="193"/>
        <end position="212"/>
    </location>
</feature>
<evidence type="ECO:0000256" key="5">
    <source>
        <dbReference type="SAM" id="MobiDB-lite"/>
    </source>
</evidence>
<feature type="transmembrane region" description="Helical" evidence="6">
    <location>
        <begin position="440"/>
        <end position="460"/>
    </location>
</feature>
<name>A0A7Y9JQI2_9ACTN</name>
<evidence type="ECO:0000256" key="6">
    <source>
        <dbReference type="SAM" id="Phobius"/>
    </source>
</evidence>
<feature type="transmembrane region" description="Helical" evidence="6">
    <location>
        <begin position="331"/>
        <end position="353"/>
    </location>
</feature>
<reference evidence="8 9" key="1">
    <citation type="submission" date="2020-07" db="EMBL/GenBank/DDBJ databases">
        <title>Sequencing the genomes of 1000 actinobacteria strains.</title>
        <authorList>
            <person name="Klenk H.-P."/>
        </authorList>
    </citation>
    <scope>NUCLEOTIDE SEQUENCE [LARGE SCALE GENOMIC DNA]</scope>
    <source>
        <strain evidence="8 9">DSM 18965</strain>
    </source>
</reference>
<dbReference type="PANTHER" id="PTHR42718:SF39">
    <property type="entry name" value="ACTINORHODIN TRANSPORTER-RELATED"/>
    <property type="match status" value="1"/>
</dbReference>
<keyword evidence="2 6" id="KW-0812">Transmembrane</keyword>
<feature type="transmembrane region" description="Helical" evidence="6">
    <location>
        <begin position="466"/>
        <end position="488"/>
    </location>
</feature>
<dbReference type="PANTHER" id="PTHR42718">
    <property type="entry name" value="MAJOR FACILITATOR SUPERFAMILY MULTIDRUG TRANSPORTER MFSC"/>
    <property type="match status" value="1"/>
</dbReference>
<accession>A0A7Y9JQI2</accession>
<organism evidence="8 9">
    <name type="scientific">Nocardioides marinisabuli</name>
    <dbReference type="NCBI Taxonomy" id="419476"/>
    <lineage>
        <taxon>Bacteria</taxon>
        <taxon>Bacillati</taxon>
        <taxon>Actinomycetota</taxon>
        <taxon>Actinomycetes</taxon>
        <taxon>Propionibacteriales</taxon>
        <taxon>Nocardioidaceae</taxon>
        <taxon>Nocardioides</taxon>
    </lineage>
</organism>
<feature type="transmembrane region" description="Helical" evidence="6">
    <location>
        <begin position="365"/>
        <end position="384"/>
    </location>
</feature>
<evidence type="ECO:0000256" key="1">
    <source>
        <dbReference type="ARBA" id="ARBA00004651"/>
    </source>
</evidence>